<feature type="transmembrane region" description="Helical" evidence="1">
    <location>
        <begin position="171"/>
        <end position="194"/>
    </location>
</feature>
<evidence type="ECO:0000313" key="5">
    <source>
        <dbReference type="Proteomes" id="UP000396862"/>
    </source>
</evidence>
<evidence type="ECO:0000313" key="2">
    <source>
        <dbReference type="EMBL" id="GET23416.1"/>
    </source>
</evidence>
<protein>
    <submittedName>
        <fullName evidence="3">Uncharacterized protein</fullName>
    </submittedName>
</protein>
<feature type="transmembrane region" description="Helical" evidence="1">
    <location>
        <begin position="116"/>
        <end position="135"/>
    </location>
</feature>
<keyword evidence="1" id="KW-1133">Transmembrane helix</keyword>
<feature type="transmembrane region" description="Helical" evidence="1">
    <location>
        <begin position="147"/>
        <end position="165"/>
    </location>
</feature>
<keyword evidence="1" id="KW-0812">Transmembrane</keyword>
<comment type="caution">
    <text evidence="3">The sequence shown here is derived from an EMBL/GenBank/DDBJ whole genome shotgun (WGS) entry which is preliminary data.</text>
</comment>
<keyword evidence="5" id="KW-1185">Reference proteome</keyword>
<dbReference type="EMBL" id="PYGC01000003">
    <property type="protein sequence ID" value="PSK83875.1"/>
    <property type="molecule type" value="Genomic_DNA"/>
</dbReference>
<dbReference type="Proteomes" id="UP000396862">
    <property type="component" value="Unassembled WGS sequence"/>
</dbReference>
<reference evidence="3 4" key="1">
    <citation type="submission" date="2018-03" db="EMBL/GenBank/DDBJ databases">
        <title>Genomic Encyclopedia of Archaeal and Bacterial Type Strains, Phase II (KMG-II): from individual species to whole genera.</title>
        <authorList>
            <person name="Goeker M."/>
        </authorList>
    </citation>
    <scope>NUCLEOTIDE SEQUENCE [LARGE SCALE GENOMIC DNA]</scope>
    <source>
        <strain evidence="3 4">DSM 27267</strain>
    </source>
</reference>
<proteinExistence type="predicted"/>
<dbReference type="RefSeq" id="WP_106541699.1">
    <property type="nucleotide sequence ID" value="NZ_BLAU01000001.1"/>
</dbReference>
<evidence type="ECO:0000256" key="1">
    <source>
        <dbReference type="SAM" id="Phobius"/>
    </source>
</evidence>
<feature type="transmembrane region" description="Helical" evidence="1">
    <location>
        <begin position="89"/>
        <end position="110"/>
    </location>
</feature>
<dbReference type="AlphaFoldDB" id="A0A2P8CFX1"/>
<accession>A0A2P8CFX1</accession>
<sequence>MLKTDKVFDPEKVDFTEKMAGLSDHELIIALRKRNDYHPKAAKAAITEAMQRGIIKSEDDLESEEFKPIPFKRFGLFVRAESQKQARGILSSLILILYVFSLIPFLYGGIDIASGDYLMAAKSAILGAFTLYFAYRTSKTEQPADAVKLIIASTLTALFSVYHFWSQLSTFGYMEILVIVVILGLVLFTSVNVWQLTKRLRSM</sequence>
<reference evidence="2 5" key="2">
    <citation type="submission" date="2019-10" db="EMBL/GenBank/DDBJ databases">
        <title>Prolixibacter strains distinguished by the presence of nitrate reductase genes were adept at nitrate-dependent anaerobic corrosion of metallic iron and carbon steel.</title>
        <authorList>
            <person name="Iino T."/>
            <person name="Shono N."/>
            <person name="Ito K."/>
            <person name="Nakamura R."/>
            <person name="Sueoka K."/>
            <person name="Harayama S."/>
            <person name="Ohkuma M."/>
        </authorList>
    </citation>
    <scope>NUCLEOTIDE SEQUENCE [LARGE SCALE GENOMIC DNA]</scope>
    <source>
        <strain evidence="2 5">MIC1-1</strain>
    </source>
</reference>
<gene>
    <name evidence="3" type="ORF">CLV93_103293</name>
    <name evidence="2" type="ORF">JCM18694_36620</name>
</gene>
<dbReference type="OrthoDB" id="1121654at2"/>
<name>A0A2P8CFX1_9BACT</name>
<dbReference type="EMBL" id="BLAU01000001">
    <property type="protein sequence ID" value="GET23416.1"/>
    <property type="molecule type" value="Genomic_DNA"/>
</dbReference>
<keyword evidence="1" id="KW-0472">Membrane</keyword>
<dbReference type="Proteomes" id="UP000240621">
    <property type="component" value="Unassembled WGS sequence"/>
</dbReference>
<organism evidence="3 4">
    <name type="scientific">Prolixibacter denitrificans</name>
    <dbReference type="NCBI Taxonomy" id="1541063"/>
    <lineage>
        <taxon>Bacteria</taxon>
        <taxon>Pseudomonadati</taxon>
        <taxon>Bacteroidota</taxon>
        <taxon>Bacteroidia</taxon>
        <taxon>Marinilabiliales</taxon>
        <taxon>Prolixibacteraceae</taxon>
        <taxon>Prolixibacter</taxon>
    </lineage>
</organism>
<evidence type="ECO:0000313" key="3">
    <source>
        <dbReference type="EMBL" id="PSK83875.1"/>
    </source>
</evidence>
<evidence type="ECO:0000313" key="4">
    <source>
        <dbReference type="Proteomes" id="UP000240621"/>
    </source>
</evidence>